<gene>
    <name evidence="1" type="ORF">L1987_57642</name>
</gene>
<dbReference type="Proteomes" id="UP001056120">
    <property type="component" value="Linkage Group LG19"/>
</dbReference>
<protein>
    <submittedName>
        <fullName evidence="1">Uncharacterized protein</fullName>
    </submittedName>
</protein>
<organism evidence="1 2">
    <name type="scientific">Smallanthus sonchifolius</name>
    <dbReference type="NCBI Taxonomy" id="185202"/>
    <lineage>
        <taxon>Eukaryota</taxon>
        <taxon>Viridiplantae</taxon>
        <taxon>Streptophyta</taxon>
        <taxon>Embryophyta</taxon>
        <taxon>Tracheophyta</taxon>
        <taxon>Spermatophyta</taxon>
        <taxon>Magnoliopsida</taxon>
        <taxon>eudicotyledons</taxon>
        <taxon>Gunneridae</taxon>
        <taxon>Pentapetalae</taxon>
        <taxon>asterids</taxon>
        <taxon>campanulids</taxon>
        <taxon>Asterales</taxon>
        <taxon>Asteraceae</taxon>
        <taxon>Asteroideae</taxon>
        <taxon>Heliantheae alliance</taxon>
        <taxon>Millerieae</taxon>
        <taxon>Smallanthus</taxon>
    </lineage>
</organism>
<evidence type="ECO:0000313" key="1">
    <source>
        <dbReference type="EMBL" id="KAI3744559.1"/>
    </source>
</evidence>
<comment type="caution">
    <text evidence="1">The sequence shown here is derived from an EMBL/GenBank/DDBJ whole genome shotgun (WGS) entry which is preliminary data.</text>
</comment>
<sequence length="188" mass="21196">MSDVVTALETALQHQELKIDQVESSYLLPKPSEVMESDHGKAARPVDIEEYGSEGGGLLVVTIHEGNDLEGKHPFVILRVGHDIRRTTTMKNNQNPVWKETFKFTLEKPTKAILHLVVCSDSWSKKAVLGDVDVIVADVVKEKQMNNIYNIGNGRIHVELQWESSTFRLKRKPKLLQFMSSVYNLAVS</sequence>
<name>A0ACB9DD57_9ASTR</name>
<dbReference type="EMBL" id="CM042036">
    <property type="protein sequence ID" value="KAI3744559.1"/>
    <property type="molecule type" value="Genomic_DNA"/>
</dbReference>
<accession>A0ACB9DD57</accession>
<keyword evidence="2" id="KW-1185">Reference proteome</keyword>
<evidence type="ECO:0000313" key="2">
    <source>
        <dbReference type="Proteomes" id="UP001056120"/>
    </source>
</evidence>
<proteinExistence type="predicted"/>
<reference evidence="2" key="1">
    <citation type="journal article" date="2022" name="Mol. Ecol. Resour.">
        <title>The genomes of chicory, endive, great burdock and yacon provide insights into Asteraceae palaeo-polyploidization history and plant inulin production.</title>
        <authorList>
            <person name="Fan W."/>
            <person name="Wang S."/>
            <person name="Wang H."/>
            <person name="Wang A."/>
            <person name="Jiang F."/>
            <person name="Liu H."/>
            <person name="Zhao H."/>
            <person name="Xu D."/>
            <person name="Zhang Y."/>
        </authorList>
    </citation>
    <scope>NUCLEOTIDE SEQUENCE [LARGE SCALE GENOMIC DNA]</scope>
    <source>
        <strain evidence="2">cv. Yunnan</strain>
    </source>
</reference>
<reference evidence="1 2" key="2">
    <citation type="journal article" date="2022" name="Mol. Ecol. Resour.">
        <title>The genomes of chicory, endive, great burdock and yacon provide insights into Asteraceae paleo-polyploidization history and plant inulin production.</title>
        <authorList>
            <person name="Fan W."/>
            <person name="Wang S."/>
            <person name="Wang H."/>
            <person name="Wang A."/>
            <person name="Jiang F."/>
            <person name="Liu H."/>
            <person name="Zhao H."/>
            <person name="Xu D."/>
            <person name="Zhang Y."/>
        </authorList>
    </citation>
    <scope>NUCLEOTIDE SEQUENCE [LARGE SCALE GENOMIC DNA]</scope>
    <source>
        <strain evidence="2">cv. Yunnan</strain>
        <tissue evidence="1">Leaves</tissue>
    </source>
</reference>